<proteinExistence type="predicted"/>
<dbReference type="OrthoDB" id="9761577at2"/>
<dbReference type="CDD" id="cd11336">
    <property type="entry name" value="AmyAc_MTSase"/>
    <property type="match status" value="1"/>
</dbReference>
<dbReference type="EMBL" id="VTWH01000004">
    <property type="protein sequence ID" value="KAA0968942.1"/>
    <property type="molecule type" value="Genomic_DNA"/>
</dbReference>
<accession>A0A5B0DSG2</accession>
<dbReference type="InterPro" id="IPR013797">
    <property type="entry name" value="Maltooligo_trehalose_synth_4"/>
</dbReference>
<dbReference type="Pfam" id="PF00128">
    <property type="entry name" value="Alpha-amylase"/>
    <property type="match status" value="1"/>
</dbReference>
<dbReference type="GO" id="GO:0047470">
    <property type="term" value="F:(1,4)-alpha-D-glucan 1-alpha-D-glucosylmutase activity"/>
    <property type="evidence" value="ECO:0007669"/>
    <property type="project" value="TreeGrafter"/>
</dbReference>
<reference evidence="2 3" key="1">
    <citation type="submission" date="2019-08" db="EMBL/GenBank/DDBJ databases">
        <title>Aureimonas fodiniaquatilis sp. nov., isolated from a coal mine wastewater.</title>
        <authorList>
            <person name="Kim W."/>
        </authorList>
    </citation>
    <scope>NUCLEOTIDE SEQUENCE [LARGE SCALE GENOMIC DNA]</scope>
    <source>
        <strain evidence="2 3">CAU 1482</strain>
    </source>
</reference>
<feature type="domain" description="Glycosyl hydrolase family 13 catalytic" evidence="1">
    <location>
        <begin position="13"/>
        <end position="471"/>
    </location>
</feature>
<gene>
    <name evidence="2" type="primary">treY</name>
    <name evidence="2" type="ORF">FPY71_15380</name>
</gene>
<dbReference type="Gene3D" id="3.20.20.80">
    <property type="entry name" value="Glycosidases"/>
    <property type="match status" value="1"/>
</dbReference>
<dbReference type="NCBIfam" id="TIGR02401">
    <property type="entry name" value="trehalose_TreY"/>
    <property type="match status" value="1"/>
</dbReference>
<dbReference type="GO" id="GO:0030980">
    <property type="term" value="P:alpha-glucan catabolic process"/>
    <property type="evidence" value="ECO:0007669"/>
    <property type="project" value="TreeGrafter"/>
</dbReference>
<evidence type="ECO:0000313" key="2">
    <source>
        <dbReference type="EMBL" id="KAA0968942.1"/>
    </source>
</evidence>
<dbReference type="SMART" id="SM00642">
    <property type="entry name" value="Aamy"/>
    <property type="match status" value="1"/>
</dbReference>
<dbReference type="PANTHER" id="PTHR10357:SF216">
    <property type="entry name" value="MALTOOLIGOSYL TREHALOSE SYNTHASE-RELATED"/>
    <property type="match status" value="1"/>
</dbReference>
<dbReference type="RefSeq" id="WP_149301216.1">
    <property type="nucleotide sequence ID" value="NZ_VTWH01000004.1"/>
</dbReference>
<dbReference type="AlphaFoldDB" id="A0A5B0DSG2"/>
<keyword evidence="3" id="KW-1185">Reference proteome</keyword>
<dbReference type="InterPro" id="IPR017853">
    <property type="entry name" value="GH"/>
</dbReference>
<dbReference type="Gene3D" id="1.10.150.200">
    <property type="entry name" value="Maltooligosyl trehalose synthase, domain 3"/>
    <property type="match status" value="1"/>
</dbReference>
<organism evidence="2 3">
    <name type="scientific">Aureimonas fodinaquatilis</name>
    <dbReference type="NCBI Taxonomy" id="2565783"/>
    <lineage>
        <taxon>Bacteria</taxon>
        <taxon>Pseudomonadati</taxon>
        <taxon>Pseudomonadota</taxon>
        <taxon>Alphaproteobacteria</taxon>
        <taxon>Hyphomicrobiales</taxon>
        <taxon>Aurantimonadaceae</taxon>
        <taxon>Aureimonas</taxon>
    </lineage>
</organism>
<dbReference type="PANTHER" id="PTHR10357">
    <property type="entry name" value="ALPHA-AMYLASE FAMILY MEMBER"/>
    <property type="match status" value="1"/>
</dbReference>
<dbReference type="InterPro" id="IPR012767">
    <property type="entry name" value="Trehalose_TreY"/>
</dbReference>
<name>A0A5B0DSG2_9HYPH</name>
<dbReference type="Proteomes" id="UP000324738">
    <property type="component" value="Unassembled WGS sequence"/>
</dbReference>
<protein>
    <submittedName>
        <fullName evidence="2">Malto-oligosyltrehalose synthase</fullName>
    </submittedName>
</protein>
<dbReference type="SUPFAM" id="SSF51445">
    <property type="entry name" value="(Trans)glycosidases"/>
    <property type="match status" value="1"/>
</dbReference>
<dbReference type="Gene3D" id="3.30.1590.10">
    <property type="entry name" value="Maltooligosyl trehalose synthase, domain 2"/>
    <property type="match status" value="1"/>
</dbReference>
<evidence type="ECO:0000259" key="1">
    <source>
        <dbReference type="SMART" id="SM00642"/>
    </source>
</evidence>
<comment type="caution">
    <text evidence="2">The sequence shown here is derived from an EMBL/GenBank/DDBJ whole genome shotgun (WGS) entry which is preliminary data.</text>
</comment>
<dbReference type="InterPro" id="IPR006047">
    <property type="entry name" value="GH13_cat_dom"/>
</dbReference>
<dbReference type="Gene3D" id="1.10.10.470">
    <property type="entry name" value="Maltooligosyl trehalose synthase, domain 4"/>
    <property type="match status" value="1"/>
</dbReference>
<sequence length="892" mass="98786">MTRALSATYRLQFREGFGFDEAVAIVPYLKALGVSHVYASPLFAATPGSTHGYDVVDYNRFDPELGGDDGFLRFSDALIEAGLGLILDFVPNHMGVSAANAWWEDVLRWGADSRHAEAFDISANAQKILIPVLAQPYGDALEAGDLSIVLDDERQDIRFSASDYTLPLDPRTLPDIFGLMQHADKDQMVRLYAGATPADVADLAEQLADFMRDPQFVDALHQAIAALNADKAALHNLHEAQNWRLAWWRLAREKLSYRRFFEIADLIGVRQEIRRVFRDSHRLVFSLARSGRLDGLRIDHVDGVADPKAYLAELRQGLVAAGAPKATLHVEKILTGPERLRKDWQVEGTTGYEFITALAGLYVDGSKEAAMSAAYDDFTGGPEDLHALIDKQKRYIFSHNLAGEMAVLGDEALAVAQRGLSTRDFGADTLSRAILEMATALPVYRTYSGIAGVPDEDRRLIDAAVTQVQAARKIEADEPVAFIGRLLKLDFEDGKDVAGALNFTRRFQQTTGAIMAKAVEDTVFYRWNRLLALNEVGGEPGHYGGGAQAFHEDMRIRLEDQPLGLMALSTHDTKRGEDARARLYALSEAPEKWAGIVEECARDLRGDNRSGHSFPDGAMEWAFYQSLLGVLPADFDPASREERAQILSRIGVFLEKAAREAKEFTSWTAPDAEYEQALQDFAGRALNDATFMGRFWQKAQPFVAAGALTSLSQSLIRMTAPGVPDIYQGTEFFDNSLVDPDNRRQVDYAHRMAAASDSVPDDWRSGAVKAWLLRRMMAARAATPELFTYGSYRPLEVTGENAENFVAFARHDNQGRFAITIAPRLTYDLLGGHEEPWLQKTCKTFVKLPEMMRRKKIYDALVTGGGLSEAGAEVPAFTGKIPMRLLLCDDAN</sequence>
<dbReference type="GO" id="GO:0005992">
    <property type="term" value="P:trehalose biosynthetic process"/>
    <property type="evidence" value="ECO:0007669"/>
    <property type="project" value="TreeGrafter"/>
</dbReference>
<evidence type="ECO:0000313" key="3">
    <source>
        <dbReference type="Proteomes" id="UP000324738"/>
    </source>
</evidence>